<dbReference type="GO" id="GO:0003677">
    <property type="term" value="F:DNA binding"/>
    <property type="evidence" value="ECO:0007669"/>
    <property type="project" value="UniProtKB-KW"/>
</dbReference>
<dbReference type="SMART" id="SM00966">
    <property type="entry name" value="SpoVT_AbrB"/>
    <property type="match status" value="1"/>
</dbReference>
<dbReference type="SUPFAM" id="SSF89447">
    <property type="entry name" value="AbrB/MazE/MraZ-like"/>
    <property type="match status" value="1"/>
</dbReference>
<dbReference type="RefSeq" id="WP_194053986.1">
    <property type="nucleotide sequence ID" value="NZ_CP080598.1"/>
</dbReference>
<proteinExistence type="predicted"/>
<dbReference type="NCBIfam" id="TIGR01439">
    <property type="entry name" value="lp_hng_hel_AbrB"/>
    <property type="match status" value="1"/>
</dbReference>
<dbReference type="InterPro" id="IPR037914">
    <property type="entry name" value="SpoVT-AbrB_sf"/>
</dbReference>
<accession>A0ABX8WUR3</accession>
<evidence type="ECO:0000259" key="2">
    <source>
        <dbReference type="PROSITE" id="PS51740"/>
    </source>
</evidence>
<dbReference type="PROSITE" id="PS51740">
    <property type="entry name" value="SPOVT_ABRB"/>
    <property type="match status" value="1"/>
</dbReference>
<keyword evidence="1 3" id="KW-0238">DNA-binding</keyword>
<gene>
    <name evidence="3" type="ORF">K2F26_14515</name>
</gene>
<keyword evidence="4" id="KW-1185">Reference proteome</keyword>
<feature type="domain" description="SpoVT-AbrB" evidence="2">
    <location>
        <begin position="1"/>
        <end position="45"/>
    </location>
</feature>
<evidence type="ECO:0000256" key="1">
    <source>
        <dbReference type="PROSITE-ProRule" id="PRU01076"/>
    </source>
</evidence>
<evidence type="ECO:0000313" key="4">
    <source>
        <dbReference type="Proteomes" id="UP000826540"/>
    </source>
</evidence>
<organism evidence="3 4">
    <name type="scientific">Sphaerospermopsis torques-reginae ITEP-024</name>
    <dbReference type="NCBI Taxonomy" id="984208"/>
    <lineage>
        <taxon>Bacteria</taxon>
        <taxon>Bacillati</taxon>
        <taxon>Cyanobacteriota</taxon>
        <taxon>Cyanophyceae</taxon>
        <taxon>Nostocales</taxon>
        <taxon>Aphanizomenonaceae</taxon>
        <taxon>Sphaerospermopsis</taxon>
        <taxon>Sphaerospermopsis torques-reginae</taxon>
    </lineage>
</organism>
<dbReference type="Proteomes" id="UP000826540">
    <property type="component" value="Chromosome"/>
</dbReference>
<dbReference type="Pfam" id="PF04014">
    <property type="entry name" value="MazE_antitoxin"/>
    <property type="match status" value="1"/>
</dbReference>
<dbReference type="EMBL" id="CP080598">
    <property type="protein sequence ID" value="QYX30158.1"/>
    <property type="molecule type" value="Genomic_DNA"/>
</dbReference>
<name>A0ABX8WUR3_9CYAN</name>
<dbReference type="Gene3D" id="2.10.260.10">
    <property type="match status" value="1"/>
</dbReference>
<dbReference type="InterPro" id="IPR007159">
    <property type="entry name" value="SpoVT-AbrB_dom"/>
</dbReference>
<sequence length="76" mass="8544">MKITSKGQVTIPVEIRERLGLTPNTEVEFEIIGDAVYIKKSKIKPTPGKNLIEIMRGKATINMTTDEIMALTRHFS</sequence>
<reference evidence="3 4" key="1">
    <citation type="journal article" date="2022" name="J. Am. Chem. Soc.">
        <title>Biosynthesis of Guanitoxin Enables Global Environmental Detection in Freshwater Cyanobacteria.</title>
        <authorList>
            <person name="Lima S.T."/>
            <person name="Fallon T.R."/>
            <person name="Cordoza J.L."/>
            <person name="Chekan J.R."/>
            <person name="Delbaje E."/>
            <person name="Hopiavuori A.R."/>
            <person name="Alvarenga D.O."/>
            <person name="Wood S.M."/>
            <person name="Luhavaya H."/>
            <person name="Baumgartner J.T."/>
            <person name="Dorr F.A."/>
            <person name="Etchegaray A."/>
            <person name="Pinto E."/>
            <person name="McKinnie S.M.K."/>
            <person name="Fiore M.F."/>
            <person name="Moore B.S."/>
        </authorList>
    </citation>
    <scope>NUCLEOTIDE SEQUENCE [LARGE SCALE GENOMIC DNA]</scope>
    <source>
        <strain evidence="3 4">ITEP-024</strain>
    </source>
</reference>
<protein>
    <submittedName>
        <fullName evidence="3">AbrB/MazE/SpoVT family DNA-binding domain-containing protein</fullName>
    </submittedName>
</protein>
<evidence type="ECO:0000313" key="3">
    <source>
        <dbReference type="EMBL" id="QYX30158.1"/>
    </source>
</evidence>